<dbReference type="EMBL" id="AVOT02000387">
    <property type="protein sequence ID" value="MBW0462615.1"/>
    <property type="molecule type" value="Genomic_DNA"/>
</dbReference>
<evidence type="ECO:0000313" key="3">
    <source>
        <dbReference type="Proteomes" id="UP000765509"/>
    </source>
</evidence>
<organism evidence="2 3">
    <name type="scientific">Austropuccinia psidii MF-1</name>
    <dbReference type="NCBI Taxonomy" id="1389203"/>
    <lineage>
        <taxon>Eukaryota</taxon>
        <taxon>Fungi</taxon>
        <taxon>Dikarya</taxon>
        <taxon>Basidiomycota</taxon>
        <taxon>Pucciniomycotina</taxon>
        <taxon>Pucciniomycetes</taxon>
        <taxon>Pucciniales</taxon>
        <taxon>Sphaerophragmiaceae</taxon>
        <taxon>Austropuccinia</taxon>
    </lineage>
</organism>
<evidence type="ECO:0000313" key="2">
    <source>
        <dbReference type="EMBL" id="MBW0462615.1"/>
    </source>
</evidence>
<comment type="caution">
    <text evidence="2">The sequence shown here is derived from an EMBL/GenBank/DDBJ whole genome shotgun (WGS) entry which is preliminary data.</text>
</comment>
<dbReference type="Proteomes" id="UP000765509">
    <property type="component" value="Unassembled WGS sequence"/>
</dbReference>
<sequence length="518" mass="58850">MRSFPRSLHQLAGLSIGLFSSTVTIPSLPESPEPLTAINNKLDFLAHIYESHEKELAALSVYSSSPNHPNADYWHNTYPSETWDEQSVNCMDWPANKERKIYAQESAYSSTETKTLSSNQHYSQLPSASDDSSQSTYAQTGLISSPSLEQFYPNLPSWHSPLSTPPTSVPVHSSFFADSSCQLSPSEATPLSHLKQVQVYAASQLGKRKRLKELARFAARVRKEDSMTHRVMVFGPTQWLDPETQRPLIKQQIMPSLSKKSPQIPCPIWPSPNALAETPDHVKCLRPFQVYNPGSRKAVYDTVSGELLDKLLKDFDLYALEYPDRGSGFKPVSQHNRIESETLPLIYDLHTTKEDSEKQFGYIKFKKWKATKKKDATKQVFTRFFLSALHFHSVSMKTFRTIPENSHTFPEWLSNVCFSPPNKESLPILGKVPALTKLDETQFGEPQKLILYYLNSGFDAALDSIGLALVSEWYKNKQALAWKENFDSTLEKFWEKMLACLMESYSAHIKFIWLTSLS</sequence>
<accession>A0A9Q3BCU2</accession>
<name>A0A9Q3BCU2_9BASI</name>
<protein>
    <submittedName>
        <fullName evidence="2">Uncharacterized protein</fullName>
    </submittedName>
</protein>
<feature type="region of interest" description="Disordered" evidence="1">
    <location>
        <begin position="113"/>
        <end position="138"/>
    </location>
</feature>
<proteinExistence type="predicted"/>
<keyword evidence="3" id="KW-1185">Reference proteome</keyword>
<evidence type="ECO:0000256" key="1">
    <source>
        <dbReference type="SAM" id="MobiDB-lite"/>
    </source>
</evidence>
<dbReference type="AlphaFoldDB" id="A0A9Q3BCU2"/>
<gene>
    <name evidence="2" type="ORF">O181_002330</name>
</gene>
<reference evidence="2" key="1">
    <citation type="submission" date="2021-03" db="EMBL/GenBank/DDBJ databases">
        <title>Draft genome sequence of rust myrtle Austropuccinia psidii MF-1, a brazilian biotype.</title>
        <authorList>
            <person name="Quecine M.C."/>
            <person name="Pachon D.M.R."/>
            <person name="Bonatelli M.L."/>
            <person name="Correr F.H."/>
            <person name="Franceschini L.M."/>
            <person name="Leite T.F."/>
            <person name="Margarido G.R.A."/>
            <person name="Almeida C.A."/>
            <person name="Ferrarezi J.A."/>
            <person name="Labate C.A."/>
        </authorList>
    </citation>
    <scope>NUCLEOTIDE SEQUENCE</scope>
    <source>
        <strain evidence="2">MF-1</strain>
    </source>
</reference>